<accession>A0A3T0D998</accession>
<reference evidence="2 3" key="1">
    <citation type="submission" date="2018-12" db="EMBL/GenBank/DDBJ databases">
        <title>Genome sequence from the cellulolytic species, Caldicellulosiruptor changbaiensis.</title>
        <authorList>
            <person name="Blumer-Schuette S.E."/>
            <person name="Mendoza C."/>
        </authorList>
    </citation>
    <scope>NUCLEOTIDE SEQUENCE [LARGE SCALE GENOMIC DNA]</scope>
    <source>
        <strain evidence="2 3">CBS-Z</strain>
    </source>
</reference>
<keyword evidence="1" id="KW-0812">Transmembrane</keyword>
<evidence type="ECO:0000256" key="1">
    <source>
        <dbReference type="SAM" id="Phobius"/>
    </source>
</evidence>
<feature type="transmembrane region" description="Helical" evidence="1">
    <location>
        <begin position="171"/>
        <end position="194"/>
    </location>
</feature>
<gene>
    <name evidence="2" type="ORF">ELD05_13255</name>
</gene>
<sequence length="245" mass="28339">MHKFKPHPSEIKIHLLIIGFFTVLWFSLNFFLLNDNSNNFDRNAYSAFVIAVSLFIPQVFVVSKIALFFDRSLVKSNHILDSVLKFYFLLPVKRKTIAFWIFINDIIFSFLYCSAFFISNLFAIFSKPNRIELNIFLFFVSPLATNLLFISLFSLLYSFPHFVKNKMLKSLSELLYGLLPFFLLIILITVLALAETATVSNDNLIASIVNLYKNSLWSPIYLLISIILFIISYIAVSASFYRQEG</sequence>
<keyword evidence="1" id="KW-0472">Membrane</keyword>
<proteinExistence type="predicted"/>
<dbReference type="AlphaFoldDB" id="A0A3T0D998"/>
<protein>
    <submittedName>
        <fullName evidence="2">Uncharacterized protein</fullName>
    </submittedName>
</protein>
<name>A0A3T0D998_9FIRM</name>
<evidence type="ECO:0000313" key="2">
    <source>
        <dbReference type="EMBL" id="AZT91489.1"/>
    </source>
</evidence>
<dbReference type="EMBL" id="CP034791">
    <property type="protein sequence ID" value="AZT91489.1"/>
    <property type="molecule type" value="Genomic_DNA"/>
</dbReference>
<keyword evidence="3" id="KW-1185">Reference proteome</keyword>
<evidence type="ECO:0000313" key="3">
    <source>
        <dbReference type="Proteomes" id="UP000282930"/>
    </source>
</evidence>
<organism evidence="2 3">
    <name type="scientific">Caldicellulosiruptor changbaiensis</name>
    <dbReference type="NCBI Taxonomy" id="1222016"/>
    <lineage>
        <taxon>Bacteria</taxon>
        <taxon>Bacillati</taxon>
        <taxon>Bacillota</taxon>
        <taxon>Bacillota incertae sedis</taxon>
        <taxon>Caldicellulosiruptorales</taxon>
        <taxon>Caldicellulosiruptoraceae</taxon>
        <taxon>Caldicellulosiruptor</taxon>
    </lineage>
</organism>
<dbReference type="Proteomes" id="UP000282930">
    <property type="component" value="Chromosome"/>
</dbReference>
<feature type="transmembrane region" description="Helical" evidence="1">
    <location>
        <begin position="44"/>
        <end position="69"/>
    </location>
</feature>
<feature type="transmembrane region" description="Helical" evidence="1">
    <location>
        <begin position="135"/>
        <end position="159"/>
    </location>
</feature>
<feature type="transmembrane region" description="Helical" evidence="1">
    <location>
        <begin position="97"/>
        <end position="123"/>
    </location>
</feature>
<keyword evidence="1" id="KW-1133">Transmembrane helix</keyword>
<feature type="transmembrane region" description="Helical" evidence="1">
    <location>
        <begin position="12"/>
        <end position="32"/>
    </location>
</feature>
<dbReference type="KEGG" id="ccha:ELD05_13255"/>
<feature type="transmembrane region" description="Helical" evidence="1">
    <location>
        <begin position="220"/>
        <end position="241"/>
    </location>
</feature>